<organism evidence="1 2">
    <name type="scientific">Aromia moschata</name>
    <dbReference type="NCBI Taxonomy" id="1265417"/>
    <lineage>
        <taxon>Eukaryota</taxon>
        <taxon>Metazoa</taxon>
        <taxon>Ecdysozoa</taxon>
        <taxon>Arthropoda</taxon>
        <taxon>Hexapoda</taxon>
        <taxon>Insecta</taxon>
        <taxon>Pterygota</taxon>
        <taxon>Neoptera</taxon>
        <taxon>Endopterygota</taxon>
        <taxon>Coleoptera</taxon>
        <taxon>Polyphaga</taxon>
        <taxon>Cucujiformia</taxon>
        <taxon>Chrysomeloidea</taxon>
        <taxon>Cerambycidae</taxon>
        <taxon>Cerambycinae</taxon>
        <taxon>Callichromatini</taxon>
        <taxon>Aromia</taxon>
    </lineage>
</organism>
<evidence type="ECO:0000313" key="2">
    <source>
        <dbReference type="Proteomes" id="UP001162162"/>
    </source>
</evidence>
<accession>A0AAV8XZM9</accession>
<comment type="caution">
    <text evidence="1">The sequence shown here is derived from an EMBL/GenBank/DDBJ whole genome shotgun (WGS) entry which is preliminary data.</text>
</comment>
<proteinExistence type="predicted"/>
<name>A0AAV8XZM9_9CUCU</name>
<evidence type="ECO:0000313" key="1">
    <source>
        <dbReference type="EMBL" id="KAJ8944186.1"/>
    </source>
</evidence>
<protein>
    <submittedName>
        <fullName evidence="1">Uncharacterized protein</fullName>
    </submittedName>
</protein>
<dbReference type="Proteomes" id="UP001162162">
    <property type="component" value="Unassembled WGS sequence"/>
</dbReference>
<dbReference type="AlphaFoldDB" id="A0AAV8XZM9"/>
<sequence>MTHEVKGKEQYTGLKYWSDLIGVSSQENYEIEEESVYELEQRLSSAISLLSEYEDFQIQIELLVSDSEIDIQYQDRAEFQTNYYT</sequence>
<gene>
    <name evidence="1" type="ORF">NQ318_016167</name>
</gene>
<dbReference type="EMBL" id="JAPWTK010000264">
    <property type="protein sequence ID" value="KAJ8944186.1"/>
    <property type="molecule type" value="Genomic_DNA"/>
</dbReference>
<keyword evidence="2" id="KW-1185">Reference proteome</keyword>
<reference evidence="1" key="1">
    <citation type="journal article" date="2023" name="Insect Mol. Biol.">
        <title>Genome sequencing provides insights into the evolution of gene families encoding plant cell wall-degrading enzymes in longhorned beetles.</title>
        <authorList>
            <person name="Shin N.R."/>
            <person name="Okamura Y."/>
            <person name="Kirsch R."/>
            <person name="Pauchet Y."/>
        </authorList>
    </citation>
    <scope>NUCLEOTIDE SEQUENCE</scope>
    <source>
        <strain evidence="1">AMC_N1</strain>
    </source>
</reference>